<dbReference type="EMBL" id="ANPE02000225">
    <property type="protein sequence ID" value="EMY32853.1"/>
    <property type="molecule type" value="Genomic_DNA"/>
</dbReference>
<dbReference type="OrthoDB" id="4050641at2"/>
<sequence length="91" mass="10097">MALPDIARINGTLFEKVAALRMMSTVTGVNNIHIVVRLNNPMDLPAVEQQLLDAVPGLSIDDRRIVLRTFKYNGARLNEDGTFAEVIPMAY</sequence>
<reference evidence="1 2" key="1">
    <citation type="journal article" date="2013" name="Genome Announc.">
        <title>Draft Genome Sequence of Arthrobacter crystallopoietes Strain BAB-32, Revealing Genes for Bioremediation.</title>
        <authorList>
            <person name="Joshi M.N."/>
            <person name="Pandit A.S."/>
            <person name="Sharma A."/>
            <person name="Pandya R.V."/>
            <person name="Desai S.M."/>
            <person name="Saxena A.K."/>
            <person name="Bagatharia S.B."/>
        </authorList>
    </citation>
    <scope>NUCLEOTIDE SEQUENCE [LARGE SCALE GENOMIC DNA]</scope>
    <source>
        <strain evidence="1 2">BAB-32</strain>
    </source>
</reference>
<gene>
    <name evidence="1" type="ORF">D477_018029</name>
</gene>
<comment type="caution">
    <text evidence="1">The sequence shown here is derived from an EMBL/GenBank/DDBJ whole genome shotgun (WGS) entry which is preliminary data.</text>
</comment>
<keyword evidence="2" id="KW-1185">Reference proteome</keyword>
<organism evidence="1 2">
    <name type="scientific">Arthrobacter crystallopoietes BAB-32</name>
    <dbReference type="NCBI Taxonomy" id="1246476"/>
    <lineage>
        <taxon>Bacteria</taxon>
        <taxon>Bacillati</taxon>
        <taxon>Actinomycetota</taxon>
        <taxon>Actinomycetes</taxon>
        <taxon>Micrococcales</taxon>
        <taxon>Micrococcaceae</taxon>
        <taxon>Crystallibacter</taxon>
    </lineage>
</organism>
<accession>N1V3P8</accession>
<proteinExistence type="predicted"/>
<protein>
    <submittedName>
        <fullName evidence="1">AsnC family protein</fullName>
    </submittedName>
</protein>
<dbReference type="AlphaFoldDB" id="N1V3P8"/>
<dbReference type="Proteomes" id="UP000010729">
    <property type="component" value="Unassembled WGS sequence"/>
</dbReference>
<evidence type="ECO:0000313" key="2">
    <source>
        <dbReference type="Proteomes" id="UP000010729"/>
    </source>
</evidence>
<evidence type="ECO:0000313" key="1">
    <source>
        <dbReference type="EMBL" id="EMY32853.1"/>
    </source>
</evidence>
<name>N1V3P8_9MICC</name>
<dbReference type="RefSeq" id="WP_005272696.1">
    <property type="nucleotide sequence ID" value="NZ_ANPE02000225.1"/>
</dbReference>